<evidence type="ECO:0000313" key="3">
    <source>
        <dbReference type="Proteomes" id="UP000799118"/>
    </source>
</evidence>
<organism evidence="2 3">
    <name type="scientific">Gymnopus androsaceus JB14</name>
    <dbReference type="NCBI Taxonomy" id="1447944"/>
    <lineage>
        <taxon>Eukaryota</taxon>
        <taxon>Fungi</taxon>
        <taxon>Dikarya</taxon>
        <taxon>Basidiomycota</taxon>
        <taxon>Agaricomycotina</taxon>
        <taxon>Agaricomycetes</taxon>
        <taxon>Agaricomycetidae</taxon>
        <taxon>Agaricales</taxon>
        <taxon>Marasmiineae</taxon>
        <taxon>Omphalotaceae</taxon>
        <taxon>Gymnopus</taxon>
    </lineage>
</organism>
<evidence type="ECO:0000256" key="1">
    <source>
        <dbReference type="SAM" id="MobiDB-lite"/>
    </source>
</evidence>
<keyword evidence="3" id="KW-1185">Reference proteome</keyword>
<dbReference type="EMBL" id="ML769386">
    <property type="protein sequence ID" value="KAE9410036.1"/>
    <property type="molecule type" value="Genomic_DNA"/>
</dbReference>
<feature type="region of interest" description="Disordered" evidence="1">
    <location>
        <begin position="55"/>
        <end position="85"/>
    </location>
</feature>
<protein>
    <submittedName>
        <fullName evidence="2">Uncharacterized protein</fullName>
    </submittedName>
</protein>
<dbReference type="Proteomes" id="UP000799118">
    <property type="component" value="Unassembled WGS sequence"/>
</dbReference>
<gene>
    <name evidence="2" type="ORF">BT96DRAFT_912907</name>
</gene>
<reference evidence="2" key="1">
    <citation type="journal article" date="2019" name="Environ. Microbiol.">
        <title>Fungal ecological strategies reflected in gene transcription - a case study of two litter decomposers.</title>
        <authorList>
            <person name="Barbi F."/>
            <person name="Kohler A."/>
            <person name="Barry K."/>
            <person name="Baskaran P."/>
            <person name="Daum C."/>
            <person name="Fauchery L."/>
            <person name="Ihrmark K."/>
            <person name="Kuo A."/>
            <person name="LaButti K."/>
            <person name="Lipzen A."/>
            <person name="Morin E."/>
            <person name="Grigoriev I.V."/>
            <person name="Henrissat B."/>
            <person name="Lindahl B."/>
            <person name="Martin F."/>
        </authorList>
    </citation>
    <scope>NUCLEOTIDE SEQUENCE</scope>
    <source>
        <strain evidence="2">JB14</strain>
    </source>
</reference>
<proteinExistence type="predicted"/>
<evidence type="ECO:0000313" key="2">
    <source>
        <dbReference type="EMBL" id="KAE9410036.1"/>
    </source>
</evidence>
<feature type="compositionally biased region" description="Basic residues" evidence="1">
    <location>
        <begin position="74"/>
        <end position="85"/>
    </location>
</feature>
<sequence>MASNKKSPASKTPDYSDCCFSHPPARVHTLIISKAKAGNDAGKGTFPARVQSAAATNVNKGVVSETPAPAAGKSGRKSPAKGTRK</sequence>
<dbReference type="OrthoDB" id="5988651at2759"/>
<dbReference type="AlphaFoldDB" id="A0A6A4IHE2"/>
<name>A0A6A4IHE2_9AGAR</name>
<accession>A0A6A4IHE2</accession>